<dbReference type="GO" id="GO:0006633">
    <property type="term" value="P:fatty acid biosynthetic process"/>
    <property type="evidence" value="ECO:0007669"/>
    <property type="project" value="TreeGrafter"/>
</dbReference>
<gene>
    <name evidence="8" type="primary">ppsE_1</name>
    <name evidence="8" type="ORF">LAUMK136_03165</name>
</gene>
<dbReference type="InterPro" id="IPR013968">
    <property type="entry name" value="PKS_KR"/>
</dbReference>
<feature type="domain" description="Carrier" evidence="6">
    <location>
        <begin position="1351"/>
        <end position="1426"/>
    </location>
</feature>
<dbReference type="RefSeq" id="WP_122525676.1">
    <property type="nucleotide sequence ID" value="NZ_UPHP01000080.1"/>
</dbReference>
<evidence type="ECO:0000256" key="3">
    <source>
        <dbReference type="ARBA" id="ARBA00022679"/>
    </source>
</evidence>
<dbReference type="Gene3D" id="3.40.47.10">
    <property type="match status" value="1"/>
</dbReference>
<dbReference type="CDD" id="cd00833">
    <property type="entry name" value="PKS"/>
    <property type="match status" value="1"/>
</dbReference>
<dbReference type="SMART" id="SM00827">
    <property type="entry name" value="PKS_AT"/>
    <property type="match status" value="1"/>
</dbReference>
<evidence type="ECO:0000256" key="1">
    <source>
        <dbReference type="ARBA" id="ARBA00022450"/>
    </source>
</evidence>
<dbReference type="EC" id="2.3.1.41" evidence="8"/>
<evidence type="ECO:0000256" key="4">
    <source>
        <dbReference type="ARBA" id="ARBA00022857"/>
    </source>
</evidence>
<dbReference type="PANTHER" id="PTHR43775:SF37">
    <property type="entry name" value="SI:DKEY-61P9.11"/>
    <property type="match status" value="1"/>
</dbReference>
<dbReference type="GO" id="GO:0004315">
    <property type="term" value="F:3-oxoacyl-[acyl-carrier-protein] synthase activity"/>
    <property type="evidence" value="ECO:0007669"/>
    <property type="project" value="UniProtKB-EC"/>
</dbReference>
<evidence type="ECO:0000313" key="8">
    <source>
        <dbReference type="EMBL" id="VBA39785.1"/>
    </source>
</evidence>
<dbReference type="SMART" id="SM00822">
    <property type="entry name" value="PKS_KR"/>
    <property type="match status" value="1"/>
</dbReference>
<evidence type="ECO:0000256" key="5">
    <source>
        <dbReference type="ARBA" id="ARBA00023268"/>
    </source>
</evidence>
<dbReference type="InterPro" id="IPR036291">
    <property type="entry name" value="NAD(P)-bd_dom_sf"/>
</dbReference>
<name>A0A498Q5X5_9MYCO</name>
<accession>A0A498Q5X5</accession>
<dbReference type="SMART" id="SM00825">
    <property type="entry name" value="PKS_KS"/>
    <property type="match status" value="1"/>
</dbReference>
<dbReference type="InterPro" id="IPR016036">
    <property type="entry name" value="Malonyl_transacylase_ACP-bd"/>
</dbReference>
<dbReference type="OrthoDB" id="9778690at2"/>
<keyword evidence="1" id="KW-0596">Phosphopantetheine</keyword>
<evidence type="ECO:0000256" key="2">
    <source>
        <dbReference type="ARBA" id="ARBA00022553"/>
    </source>
</evidence>
<dbReference type="Pfam" id="PF00109">
    <property type="entry name" value="ketoacyl-synt"/>
    <property type="match status" value="1"/>
</dbReference>
<dbReference type="SUPFAM" id="SSF52151">
    <property type="entry name" value="FabD/lysophospholipase-like"/>
    <property type="match status" value="1"/>
</dbReference>
<feature type="domain" description="Ketosynthase family 3 (KS3)" evidence="7">
    <location>
        <begin position="3"/>
        <end position="437"/>
    </location>
</feature>
<dbReference type="GO" id="GO:0005737">
    <property type="term" value="C:cytoplasm"/>
    <property type="evidence" value="ECO:0007669"/>
    <property type="project" value="TreeGrafter"/>
</dbReference>
<dbReference type="InterPro" id="IPR016035">
    <property type="entry name" value="Acyl_Trfase/lysoPLipase"/>
</dbReference>
<dbReference type="SMART" id="SM01294">
    <property type="entry name" value="PKS_PP_betabranch"/>
    <property type="match status" value="1"/>
</dbReference>
<keyword evidence="9" id="KW-1185">Reference proteome</keyword>
<dbReference type="GO" id="GO:0071770">
    <property type="term" value="P:DIM/DIP cell wall layer assembly"/>
    <property type="evidence" value="ECO:0007669"/>
    <property type="project" value="TreeGrafter"/>
</dbReference>
<dbReference type="Pfam" id="PF00550">
    <property type="entry name" value="PP-binding"/>
    <property type="match status" value="1"/>
</dbReference>
<dbReference type="Pfam" id="PF00698">
    <property type="entry name" value="Acyl_transf_1"/>
    <property type="match status" value="1"/>
</dbReference>
<organism evidence="8 9">
    <name type="scientific">Mycobacterium attenuatum</name>
    <dbReference type="NCBI Taxonomy" id="2341086"/>
    <lineage>
        <taxon>Bacteria</taxon>
        <taxon>Bacillati</taxon>
        <taxon>Actinomycetota</taxon>
        <taxon>Actinomycetes</taxon>
        <taxon>Mycobacteriales</taxon>
        <taxon>Mycobacteriaceae</taxon>
        <taxon>Mycobacterium</taxon>
    </lineage>
</organism>
<dbReference type="InterPro" id="IPR014043">
    <property type="entry name" value="Acyl_transferase_dom"/>
</dbReference>
<keyword evidence="5" id="KW-0511">Multifunctional enzyme</keyword>
<dbReference type="EMBL" id="UPHP01000080">
    <property type="protein sequence ID" value="VBA39785.1"/>
    <property type="molecule type" value="Genomic_DNA"/>
</dbReference>
<dbReference type="PROSITE" id="PS52004">
    <property type="entry name" value="KS3_2"/>
    <property type="match status" value="1"/>
</dbReference>
<dbReference type="InterPro" id="IPR020841">
    <property type="entry name" value="PKS_Beta-ketoAc_synthase_dom"/>
</dbReference>
<dbReference type="InterPro" id="IPR006162">
    <property type="entry name" value="Ppantetheine_attach_site"/>
</dbReference>
<dbReference type="GO" id="GO:0005886">
    <property type="term" value="C:plasma membrane"/>
    <property type="evidence" value="ECO:0007669"/>
    <property type="project" value="TreeGrafter"/>
</dbReference>
<dbReference type="Gene3D" id="3.30.70.3290">
    <property type="match status" value="1"/>
</dbReference>
<dbReference type="SUPFAM" id="SSF51735">
    <property type="entry name" value="NAD(P)-binding Rossmann-fold domains"/>
    <property type="match status" value="2"/>
</dbReference>
<dbReference type="InterPro" id="IPR014030">
    <property type="entry name" value="Ketoacyl_synth_N"/>
</dbReference>
<dbReference type="Gene3D" id="3.40.366.10">
    <property type="entry name" value="Malonyl-Coenzyme A Acyl Carrier Protein, domain 2"/>
    <property type="match status" value="1"/>
</dbReference>
<keyword evidence="4" id="KW-0521">NADP</keyword>
<evidence type="ECO:0000259" key="6">
    <source>
        <dbReference type="PROSITE" id="PS50075"/>
    </source>
</evidence>
<keyword evidence="3 8" id="KW-0808">Transferase</keyword>
<dbReference type="Gene3D" id="3.40.50.720">
    <property type="entry name" value="NAD(P)-binding Rossmann-like Domain"/>
    <property type="match status" value="1"/>
</dbReference>
<dbReference type="InterPro" id="IPR057326">
    <property type="entry name" value="KR_dom"/>
</dbReference>
<dbReference type="Gene3D" id="1.10.1200.10">
    <property type="entry name" value="ACP-like"/>
    <property type="match status" value="1"/>
</dbReference>
<reference evidence="8 9" key="1">
    <citation type="submission" date="2018-09" db="EMBL/GenBank/DDBJ databases">
        <authorList>
            <person name="Tagini F."/>
        </authorList>
    </citation>
    <scope>NUCLEOTIDE SEQUENCE [LARGE SCALE GENOMIC DNA]</scope>
    <source>
        <strain evidence="8 9">MK136</strain>
    </source>
</reference>
<dbReference type="InterPro" id="IPR009081">
    <property type="entry name" value="PP-bd_ACP"/>
</dbReference>
<keyword evidence="8" id="KW-0012">Acyltransferase</keyword>
<dbReference type="SUPFAM" id="SSF53901">
    <property type="entry name" value="Thiolase-like"/>
    <property type="match status" value="1"/>
</dbReference>
<proteinExistence type="predicted"/>
<dbReference type="InterPro" id="IPR032821">
    <property type="entry name" value="PKS_assoc"/>
</dbReference>
<evidence type="ECO:0000313" key="9">
    <source>
        <dbReference type="Proteomes" id="UP000273307"/>
    </source>
</evidence>
<dbReference type="InterPro" id="IPR020806">
    <property type="entry name" value="PKS_PP-bd"/>
</dbReference>
<dbReference type="PROSITE" id="PS00012">
    <property type="entry name" value="PHOSPHOPANTETHEINE"/>
    <property type="match status" value="1"/>
</dbReference>
<dbReference type="GO" id="GO:0004312">
    <property type="term" value="F:fatty acid synthase activity"/>
    <property type="evidence" value="ECO:0007669"/>
    <property type="project" value="TreeGrafter"/>
</dbReference>
<protein>
    <submittedName>
        <fullName evidence="8">Phthiocerol synthesis polyketide synthase type I PpsE</fullName>
        <ecNumber evidence="8">2.3.1.41</ecNumber>
    </submittedName>
</protein>
<dbReference type="PROSITE" id="PS50075">
    <property type="entry name" value="CARRIER"/>
    <property type="match status" value="1"/>
</dbReference>
<dbReference type="PANTHER" id="PTHR43775">
    <property type="entry name" value="FATTY ACID SYNTHASE"/>
    <property type="match status" value="1"/>
</dbReference>
<dbReference type="InterPro" id="IPR050091">
    <property type="entry name" value="PKS_NRPS_Biosynth_Enz"/>
</dbReference>
<dbReference type="SUPFAM" id="SSF47336">
    <property type="entry name" value="ACP-like"/>
    <property type="match status" value="1"/>
</dbReference>
<dbReference type="SUPFAM" id="SSF55048">
    <property type="entry name" value="Probable ACP-binding domain of malonyl-CoA ACP transacylase"/>
    <property type="match status" value="1"/>
</dbReference>
<dbReference type="Pfam" id="PF08659">
    <property type="entry name" value="KR"/>
    <property type="match status" value="1"/>
</dbReference>
<dbReference type="InterPro" id="IPR036736">
    <property type="entry name" value="ACP-like_sf"/>
</dbReference>
<dbReference type="Proteomes" id="UP000273307">
    <property type="component" value="Unassembled WGS sequence"/>
</dbReference>
<dbReference type="SMART" id="SM00823">
    <property type="entry name" value="PKS_PP"/>
    <property type="match status" value="1"/>
</dbReference>
<sequence>MSEFDVAVIGLSCRFPGAADPEAFWHNVVDGVCAIRRHSRAEVLRCGVPAALVDSPEYVPADGFLEDADAFDAGFFGISDREATLTDPQHRLFLECAWAAMEDAGYSPQSPTEVVGCFAAAGMSLYAGARMSSYLTEAVLADTDLVEGSAVPLISVANRGDYLATRVAFQLGLRGPAINVQTACSSALVATHLAIQSLLSGECDMALAGAAAVHVPLACGYLHHSGGILSPSGRCLPFDADADGTVGGNGVGVVVLKRCADAVAAGDPIRAVITGSAINNDGRDKSSFAAPGMRGQREVIAAAHALSGRSPQTIGLAETHGTGTRLGDPIEIRCLRAVLDGDGGAGCAIGAVKANIGHLDTAAGVAGLIKAVLAVQHGVIPPVAGFRTLNPEIDLTGSRLYVPTAAAPWPGPEGDRRRAAVSSFGAGGTNAHLVVEQAPVATARQPGAGGRYLIAVSAHDGSALRDSALRLADRLRGTEDVDLADVSLTSLAGRAPLRANLSVVAATTAEAADNLRIAAESGDKATYLTPAAAGPVILLFPGQGGEAWSVLQRWLEVDEDFRREFDALHQQARPRLDADLAEIIAGSDDPRRRQAAYLQPALVAAAIALAQTLITAGARPALVLGHSLGELAAAAIAGVFSPVEAVVLAGVRGRLMDQRCAGGAMAVAVTDARRAAAAIDAAGAADVAVAVINSEHSVVLSGPESQLAAVSQVLRSRDVRLTPLGTTHAFHSPMMASVIADVAAAAAMADPRPPDIPMLSSVTAHTGDQVADPAYWGRQVRDPVLFGDAVRAPVIPTGAVFVDLSPSGVLAEIVAVNRAALAEHLVRLDRHDQAPPSGRLLLGLRDRGIPIDWSGTALHRRARRIALPTYPFRQTRYWPRLRAAGGAPFLSPVRLASVVWTPLDAGTSAIAWTRPVVLAPQAAAPVVEALRNRLPGCRTVPDWDKVLHADLGRATRLLESALQSAEAIVDLTGVGGAGPADATDPARDWISLRSAMAVASASRQVPVVSVTAGAADVPGSALNRPDQAAVWGFVRSARAEAPGISWRLIDCDGTVDAQTVSAEMLRNDHSEIALRSTLRLVPMLIDTPGTAGKAGLTGLTGPLDTVVIGGGTGGIAARMIERCARNGARRVVLVARNPPVQPVAGPPGCVVEWAHADVAVRADVERLARFLPQGSVSLVIAAPGILRDAIASRVTESDLRAVLAPKVLGTTLLAWLAAQHGCPMLVMSSLASLLGSPGQAAYAAANAALESISRAAGSTVTTIAWGPWDQVGMSRGLNSASGPRALPADQWLDALARVPMGGGTCYALPDPVVAEGDSWVLRRPEALAAQVWAEPPDHDASASTDRWRAAVAGGEIPGFVCRAVAALLRSDVVAVDAPLVDLGLDSLAGLRLRRDLMVATGIDLPPTLIYDYPTCAALAAQLASHLVSDQAAVTAPGGGRQPHSGSVGSVGSVGSIAELSAELKRELTRSLEALGEPERTLR</sequence>
<dbReference type="InterPro" id="IPR016039">
    <property type="entry name" value="Thiolase-like"/>
</dbReference>
<evidence type="ECO:0000259" key="7">
    <source>
        <dbReference type="PROSITE" id="PS52004"/>
    </source>
</evidence>
<keyword evidence="2" id="KW-0597">Phosphoprotein</keyword>
<dbReference type="Pfam" id="PF16197">
    <property type="entry name" value="KAsynt_C_assoc"/>
    <property type="match status" value="1"/>
</dbReference>
<dbReference type="InterPro" id="IPR014031">
    <property type="entry name" value="Ketoacyl_synth_C"/>
</dbReference>
<dbReference type="GO" id="GO:0031177">
    <property type="term" value="F:phosphopantetheine binding"/>
    <property type="evidence" value="ECO:0007669"/>
    <property type="project" value="InterPro"/>
</dbReference>
<dbReference type="Pfam" id="PF02801">
    <property type="entry name" value="Ketoacyl-synt_C"/>
    <property type="match status" value="1"/>
</dbReference>
<dbReference type="InterPro" id="IPR001227">
    <property type="entry name" value="Ac_transferase_dom_sf"/>
</dbReference>